<dbReference type="AlphaFoldDB" id="A0A6A5R4X5"/>
<feature type="region of interest" description="Disordered" evidence="1">
    <location>
        <begin position="1"/>
        <end position="44"/>
    </location>
</feature>
<sequence>MRLFPPPKRWRTDQDDIPGSPLAQDSRKEAKTRQTCSTSGSATSATSVASTVASAGSLVSTETIQNANKQHTYLVPIDSVRRQAVVGQRDDTLLRLTCMNTRKNKRQEQKFKKIPYGLIEWDNPRHISMINAWRRQLYGRGASKKLRETQWWLPDEELWLEMYCHLSIAETNRRAIDLPAKNDVGEEFLRFFEGRKLEDQHGGAVKRERRTLSSVTGKFGRSFPYLRECLAQAVVGMSGHVFTPSITGEEIDRFKTFKAEILEKGIRTEMVGFVNSPEWRAFFLSQSSGNDDVASRSKDGQGDTNGKSGTVENVKTPDSMA</sequence>
<keyword evidence="3" id="KW-1185">Reference proteome</keyword>
<name>A0A6A5R4X5_9PLEO</name>
<accession>A0A6A5R4X5</accession>
<reference evidence="2" key="1">
    <citation type="journal article" date="2020" name="Stud. Mycol.">
        <title>101 Dothideomycetes genomes: a test case for predicting lifestyles and emergence of pathogens.</title>
        <authorList>
            <person name="Haridas S."/>
            <person name="Albert R."/>
            <person name="Binder M."/>
            <person name="Bloem J."/>
            <person name="Labutti K."/>
            <person name="Salamov A."/>
            <person name="Andreopoulos B."/>
            <person name="Baker S."/>
            <person name="Barry K."/>
            <person name="Bills G."/>
            <person name="Bluhm B."/>
            <person name="Cannon C."/>
            <person name="Castanera R."/>
            <person name="Culley D."/>
            <person name="Daum C."/>
            <person name="Ezra D."/>
            <person name="Gonzalez J."/>
            <person name="Henrissat B."/>
            <person name="Kuo A."/>
            <person name="Liang C."/>
            <person name="Lipzen A."/>
            <person name="Lutzoni F."/>
            <person name="Magnuson J."/>
            <person name="Mondo S."/>
            <person name="Nolan M."/>
            <person name="Ohm R."/>
            <person name="Pangilinan J."/>
            <person name="Park H.-J."/>
            <person name="Ramirez L."/>
            <person name="Alfaro M."/>
            <person name="Sun H."/>
            <person name="Tritt A."/>
            <person name="Yoshinaga Y."/>
            <person name="Zwiers L.-H."/>
            <person name="Turgeon B."/>
            <person name="Goodwin S."/>
            <person name="Spatafora J."/>
            <person name="Crous P."/>
            <person name="Grigoriev I."/>
        </authorList>
    </citation>
    <scope>NUCLEOTIDE SEQUENCE</scope>
    <source>
        <strain evidence="2">CBS 183.55</strain>
    </source>
</reference>
<evidence type="ECO:0000313" key="3">
    <source>
        <dbReference type="Proteomes" id="UP000800082"/>
    </source>
</evidence>
<dbReference type="RefSeq" id="XP_033443418.1">
    <property type="nucleotide sequence ID" value="XM_033589387.1"/>
</dbReference>
<evidence type="ECO:0000256" key="1">
    <source>
        <dbReference type="SAM" id="MobiDB-lite"/>
    </source>
</evidence>
<dbReference type="GeneID" id="54347034"/>
<dbReference type="OrthoDB" id="3687991at2759"/>
<dbReference type="EMBL" id="ML979009">
    <property type="protein sequence ID" value="KAF1923165.1"/>
    <property type="molecule type" value="Genomic_DNA"/>
</dbReference>
<proteinExistence type="predicted"/>
<dbReference type="Proteomes" id="UP000800082">
    <property type="component" value="Unassembled WGS sequence"/>
</dbReference>
<feature type="compositionally biased region" description="Polar residues" evidence="1">
    <location>
        <begin position="302"/>
        <end position="313"/>
    </location>
</feature>
<gene>
    <name evidence="2" type="ORF">M421DRAFT_332058</name>
</gene>
<organism evidence="2 3">
    <name type="scientific">Didymella exigua CBS 183.55</name>
    <dbReference type="NCBI Taxonomy" id="1150837"/>
    <lineage>
        <taxon>Eukaryota</taxon>
        <taxon>Fungi</taxon>
        <taxon>Dikarya</taxon>
        <taxon>Ascomycota</taxon>
        <taxon>Pezizomycotina</taxon>
        <taxon>Dothideomycetes</taxon>
        <taxon>Pleosporomycetidae</taxon>
        <taxon>Pleosporales</taxon>
        <taxon>Pleosporineae</taxon>
        <taxon>Didymellaceae</taxon>
        <taxon>Didymella</taxon>
    </lineage>
</organism>
<evidence type="ECO:0000313" key="2">
    <source>
        <dbReference type="EMBL" id="KAF1923165.1"/>
    </source>
</evidence>
<protein>
    <submittedName>
        <fullName evidence="2">Uncharacterized protein</fullName>
    </submittedName>
</protein>
<feature type="region of interest" description="Disordered" evidence="1">
    <location>
        <begin position="288"/>
        <end position="321"/>
    </location>
</feature>